<dbReference type="AlphaFoldDB" id="A0A6N6K2U9"/>
<gene>
    <name evidence="1" type="ORF">DXF85_16350</name>
</gene>
<evidence type="ECO:0000313" key="1">
    <source>
        <dbReference type="EMBL" id="KAA1276910.1"/>
    </source>
</evidence>
<dbReference type="Proteomes" id="UP000468420">
    <property type="component" value="Unassembled WGS sequence"/>
</dbReference>
<sequence>MKNYNICHSEQYELFLLTDEYFIDKYAVLSMLVMKLNQFFACKIGINNGWVCLFPLECSNMEFLTSFMDGYINVFQG</sequence>
<name>A0A6N6K2U9_9ENTR</name>
<dbReference type="EMBL" id="QRDC01000013">
    <property type="protein sequence ID" value="KAA1276910.1"/>
    <property type="molecule type" value="Genomic_DNA"/>
</dbReference>
<comment type="caution">
    <text evidence="1">The sequence shown here is derived from an EMBL/GenBank/DDBJ whole genome shotgun (WGS) entry which is preliminary data.</text>
</comment>
<organism evidence="1 2">
    <name type="scientific">Citrobacter pasteurii</name>
    <dbReference type="NCBI Taxonomy" id="1563222"/>
    <lineage>
        <taxon>Bacteria</taxon>
        <taxon>Pseudomonadati</taxon>
        <taxon>Pseudomonadota</taxon>
        <taxon>Gammaproteobacteria</taxon>
        <taxon>Enterobacterales</taxon>
        <taxon>Enterobacteriaceae</taxon>
        <taxon>Citrobacter</taxon>
    </lineage>
</organism>
<evidence type="ECO:0000313" key="2">
    <source>
        <dbReference type="Proteomes" id="UP000468420"/>
    </source>
</evidence>
<protein>
    <submittedName>
        <fullName evidence="1">Uncharacterized protein</fullName>
    </submittedName>
</protein>
<proteinExistence type="predicted"/>
<accession>A0A6N6K2U9</accession>
<reference evidence="1 2" key="1">
    <citation type="submission" date="2018-08" db="EMBL/GenBank/DDBJ databases">
        <title>Complete genomic analysis of a Citrobacter pasteurii isolated from cockles (Cerastoderma edule) containing a new chromosomic qnrB allele.</title>
        <authorList>
            <person name="Rodrigues A."/>
            <person name="Baptista T."/>
            <person name="Quesada A."/>
            <person name="Campos M.J."/>
        </authorList>
    </citation>
    <scope>NUCLEOTIDE SEQUENCE [LARGE SCALE GENOMIC DNA]</scope>
    <source>
        <strain evidence="1 2">BA18</strain>
    </source>
</reference>